<keyword evidence="1" id="KW-0175">Coiled coil</keyword>
<organism evidence="2 3">
    <name type="scientific">endosymbiont of Escarpia spicata</name>
    <dbReference type="NCBI Taxonomy" id="2200908"/>
    <lineage>
        <taxon>Bacteria</taxon>
        <taxon>Pseudomonadati</taxon>
        <taxon>Pseudomonadota</taxon>
        <taxon>Gammaproteobacteria</taxon>
        <taxon>sulfur-oxidizing symbionts</taxon>
    </lineage>
</organism>
<dbReference type="AlphaFoldDB" id="A0A370DPM7"/>
<feature type="coiled-coil region" evidence="1">
    <location>
        <begin position="2"/>
        <end position="36"/>
    </location>
</feature>
<protein>
    <submittedName>
        <fullName evidence="2">TIGR02449 family protein</fullName>
    </submittedName>
</protein>
<name>A0A370DPM7_9GAMM</name>
<sequence>MKESTELDLRKLELQIEELIRACAYLKDENKSLRARQDSLVAERASLIEKTELARTRVEAMITRLKSMEAPQ</sequence>
<dbReference type="NCBIfam" id="TIGR02449">
    <property type="entry name" value="TIGR02449 family protein"/>
    <property type="match status" value="1"/>
</dbReference>
<evidence type="ECO:0000313" key="3">
    <source>
        <dbReference type="Proteomes" id="UP000254771"/>
    </source>
</evidence>
<accession>A0A370DPM7</accession>
<dbReference type="EMBL" id="QFXE01000008">
    <property type="protein sequence ID" value="RDH86863.1"/>
    <property type="molecule type" value="Genomic_DNA"/>
</dbReference>
<evidence type="ECO:0000256" key="1">
    <source>
        <dbReference type="SAM" id="Coils"/>
    </source>
</evidence>
<gene>
    <name evidence="2" type="ORF">DIZ78_07550</name>
</gene>
<dbReference type="Proteomes" id="UP000254771">
    <property type="component" value="Unassembled WGS sequence"/>
</dbReference>
<reference evidence="2 3" key="1">
    <citation type="journal article" date="2018" name="ISME J.">
        <title>Endosymbiont genomes yield clues of tubeworm success.</title>
        <authorList>
            <person name="Li Y."/>
            <person name="Liles M.R."/>
            <person name="Halanych K.M."/>
        </authorList>
    </citation>
    <scope>NUCLEOTIDE SEQUENCE [LARGE SCALE GENOMIC DNA]</scope>
    <source>
        <strain evidence="2">A1462</strain>
    </source>
</reference>
<comment type="caution">
    <text evidence="2">The sequence shown here is derived from an EMBL/GenBank/DDBJ whole genome shotgun (WGS) entry which is preliminary data.</text>
</comment>
<proteinExistence type="predicted"/>
<dbReference type="InterPro" id="IPR012662">
    <property type="entry name" value="CHP02449"/>
</dbReference>
<keyword evidence="3" id="KW-1185">Reference proteome</keyword>
<evidence type="ECO:0000313" key="2">
    <source>
        <dbReference type="EMBL" id="RDH86863.1"/>
    </source>
</evidence>